<accession>A0A6M0IJ62</accession>
<evidence type="ECO:0000256" key="1">
    <source>
        <dbReference type="SAM" id="Coils"/>
    </source>
</evidence>
<feature type="transmembrane region" description="Helical" evidence="2">
    <location>
        <begin position="339"/>
        <end position="363"/>
    </location>
</feature>
<keyword evidence="1" id="KW-0175">Coiled coil</keyword>
<dbReference type="Proteomes" id="UP000477386">
    <property type="component" value="Unassembled WGS sequence"/>
</dbReference>
<sequence>MAGAVNIRLGAIVTDFIAGFRAAGAATAQLATQLNSNLSAGFAAADRQSRQFERGIGQLGKSIQSFGRQASIVAASIAVVGITSFKAYSEINALQLGLENITGSAAGAKARFDELLPVVRLPGLGLEEAIKGDVRLQAVGFSALQSKESLLQFGNALALTGGGKFELDSVLTQLTQMGSKAKVLSEDLKPILTSSPAVAKAIKEMFGTVDSEQISAKLQAAGRSPMDFITDLTAKLSQLERVKGGPKNALENLGDAVKLAQFNFGQAADKAFGLTELIDRIGNGATGLADKFAALSPTTQKVILTVTGLVAAIGPLALAVGGLLALVPSVIAGATAITATLGVAIGPILLIGAAVVGAAVLIATNWSSIKTILTDSGIWQSVQGLVASAMGYIRAVIQRTIDVAGLIWARFGGFFTAIGKTAFEAVAAIFRFNAGIIQGIFTALTGLLTGNFSQFGNGLLIVAKSIWNLLIDGFRLMAAGIGRSIAATFQFFGATSLADKITAGIDKALVKLDGLKGNIQSVQAVAKAGVSLTVATGAKTAAAAPKPFDYSSINLAGSAAEQAKDKLKALKDEITSGKLKRLDVSAQQIEYDQLKASLDSATASFRKQKPAVEGVGSALTTNERILKRLTKELKEQGDTGDKSRSRQVAAFQELVKLDKERANFKPVNIGEVKPIATSINFADAFRSINGIGAPPPLPGLEGLQQRITAPLEAAKQKLRDFNIGVRDILREGAVSALVGMGEVIGGLIAGTQSIDALPRMLLGTLGGMLKQLGTLAIQTAIGIGAIQAALKTLNPVVAAVAGVALVALGTAVQAGAAKIGGGATAMESGGLLTGPTLLYGGETSKARKGGGEFISSVDLGANLIGDRITKQLGNNFRFNRPDMNRVGRQSLDLNVSGGFNLRNGDLSAAIDDYHQTNQYFN</sequence>
<feature type="coiled-coil region" evidence="1">
    <location>
        <begin position="553"/>
        <end position="580"/>
    </location>
</feature>
<comment type="caution">
    <text evidence="4">The sequence shown here is derived from an EMBL/GenBank/DDBJ whole genome shotgun (WGS) entry which is preliminary data.</text>
</comment>
<reference evidence="4 5" key="1">
    <citation type="submission" date="2020-02" db="EMBL/GenBank/DDBJ databases">
        <title>Draft genome sequence of two Spirosoma agri KCTC 52727 and Spirosoma terrae KCTC 52035.</title>
        <authorList>
            <person name="Rojas J."/>
            <person name="Ambika Manirajan B."/>
            <person name="Ratering S."/>
            <person name="Suarez C."/>
            <person name="Schnell S."/>
        </authorList>
    </citation>
    <scope>NUCLEOTIDE SEQUENCE [LARGE SCALE GENOMIC DNA]</scope>
    <source>
        <strain evidence="4 5">KCTC 52727</strain>
    </source>
</reference>
<dbReference type="AlphaFoldDB" id="A0A6M0IJ62"/>
<protein>
    <submittedName>
        <fullName evidence="4">Tape measure protein</fullName>
    </submittedName>
</protein>
<keyword evidence="5" id="KW-1185">Reference proteome</keyword>
<dbReference type="RefSeq" id="WP_164040023.1">
    <property type="nucleotide sequence ID" value="NZ_JAAGNZ010000001.1"/>
</dbReference>
<feature type="domain" description="Tape measure protein N-terminal" evidence="3">
    <location>
        <begin position="86"/>
        <end position="263"/>
    </location>
</feature>
<dbReference type="NCBIfam" id="TIGR02675">
    <property type="entry name" value="tape_meas_nterm"/>
    <property type="match status" value="1"/>
</dbReference>
<name>A0A6M0IJ62_9BACT</name>
<evidence type="ECO:0000256" key="2">
    <source>
        <dbReference type="SAM" id="Phobius"/>
    </source>
</evidence>
<feature type="transmembrane region" description="Helical" evidence="2">
    <location>
        <begin position="302"/>
        <end position="327"/>
    </location>
</feature>
<keyword evidence="2" id="KW-0472">Membrane</keyword>
<keyword evidence="2" id="KW-1133">Transmembrane helix</keyword>
<proteinExistence type="predicted"/>
<keyword evidence="2" id="KW-0812">Transmembrane</keyword>
<organism evidence="4 5">
    <name type="scientific">Spirosoma agri</name>
    <dbReference type="NCBI Taxonomy" id="1987381"/>
    <lineage>
        <taxon>Bacteria</taxon>
        <taxon>Pseudomonadati</taxon>
        <taxon>Bacteroidota</taxon>
        <taxon>Cytophagia</taxon>
        <taxon>Cytophagales</taxon>
        <taxon>Cytophagaceae</taxon>
        <taxon>Spirosoma</taxon>
    </lineage>
</organism>
<evidence type="ECO:0000259" key="3">
    <source>
        <dbReference type="Pfam" id="PF20155"/>
    </source>
</evidence>
<evidence type="ECO:0000313" key="5">
    <source>
        <dbReference type="Proteomes" id="UP000477386"/>
    </source>
</evidence>
<dbReference type="InterPro" id="IPR013491">
    <property type="entry name" value="Tape_meas_N"/>
</dbReference>
<dbReference type="Pfam" id="PF20155">
    <property type="entry name" value="TMP_3"/>
    <property type="match status" value="1"/>
</dbReference>
<gene>
    <name evidence="4" type="ORF">GK091_15560</name>
</gene>
<evidence type="ECO:0000313" key="4">
    <source>
        <dbReference type="EMBL" id="NEU68309.1"/>
    </source>
</evidence>
<dbReference type="EMBL" id="JAAGNZ010000001">
    <property type="protein sequence ID" value="NEU68309.1"/>
    <property type="molecule type" value="Genomic_DNA"/>
</dbReference>